<name>A0A9J7BLK2_9BACT</name>
<keyword evidence="3" id="KW-1185">Reference proteome</keyword>
<reference evidence="2" key="1">
    <citation type="submission" date="2021-04" db="EMBL/GenBank/DDBJ databases">
        <title>Phylogenetic analysis of Acidobacteriaceae.</title>
        <authorList>
            <person name="Qiu L."/>
            <person name="Zhang Q."/>
        </authorList>
    </citation>
    <scope>NUCLEOTIDE SEQUENCE</scope>
    <source>
        <strain evidence="2">DSM 25168</strain>
    </source>
</reference>
<proteinExistence type="predicted"/>
<sequence length="619" mass="67023">MSARILTLCLVGAAVPLSAQAPSPTPKQDPTPLAAELLSRLDARHLKPGDFVYARVLHDWTGPDCHLRFGATLQATVRLATTHSHFTASQLALDFLRAECHDAGLEPYPLQLAALAAPTQDFQETAVDLPTPSTSSIQTISLRQSIQPINASATLRPGEARGLKDIRLAIAAAPDRTTVISEKFYDLQLEPHTRLLLRPAQVDPPAPPPQPGTAAAAVFLHTPPIKILSTEREDTPFAEPNDLAPDESQAALSGSIPLADLGYAARLNSEMAAPSDDEALAWLSPGQLLVTFNPHLLVPRYASTAPAHTVRIIRAVLIDASSRKVLRTTDWHLPDRRQFLWHLPGYRVLVHEGSELRIYSAGLRVEQRISLAGPLAFARVSPDGQIIAIGVVRERHTPNLHASLADSLKRDPDEDVEVLLMNSRFETLGAALGNSDAPAPVLLNEGQAKIVLAPGQASREHKHYALLLRTWDNNTRTLTRFQSACTPEVSSLPPDLLFLVTCSKNNGRDYSVLRSDGHTLLRGTSYLRELGHAASGATSSATFAVRIFKSGTPMIPGEPFHVADLESAELIIYRCDDGKRLSTVRVKDPAASSAGYAISPGGEIAILTRDDVDVYKVPR</sequence>
<dbReference type="RefSeq" id="WP_260792679.1">
    <property type="nucleotide sequence ID" value="NZ_CP093313.1"/>
</dbReference>
<feature type="signal peptide" evidence="1">
    <location>
        <begin position="1"/>
        <end position="21"/>
    </location>
</feature>
<dbReference type="KEGG" id="orp:MOP44_22595"/>
<evidence type="ECO:0000313" key="2">
    <source>
        <dbReference type="EMBL" id="UWZ83345.1"/>
    </source>
</evidence>
<dbReference type="EMBL" id="CP093313">
    <property type="protein sequence ID" value="UWZ83345.1"/>
    <property type="molecule type" value="Genomic_DNA"/>
</dbReference>
<protein>
    <submittedName>
        <fullName evidence="2">Uncharacterized protein</fullName>
    </submittedName>
</protein>
<evidence type="ECO:0000256" key="1">
    <source>
        <dbReference type="SAM" id="SignalP"/>
    </source>
</evidence>
<feature type="chain" id="PRO_5039933019" evidence="1">
    <location>
        <begin position="22"/>
        <end position="619"/>
    </location>
</feature>
<dbReference type="Proteomes" id="UP001059380">
    <property type="component" value="Chromosome"/>
</dbReference>
<dbReference type="AlphaFoldDB" id="A0A9J7BLK2"/>
<evidence type="ECO:0000313" key="3">
    <source>
        <dbReference type="Proteomes" id="UP001059380"/>
    </source>
</evidence>
<keyword evidence="1" id="KW-0732">Signal</keyword>
<organism evidence="2 3">
    <name type="scientific">Occallatibacter riparius</name>
    <dbReference type="NCBI Taxonomy" id="1002689"/>
    <lineage>
        <taxon>Bacteria</taxon>
        <taxon>Pseudomonadati</taxon>
        <taxon>Acidobacteriota</taxon>
        <taxon>Terriglobia</taxon>
        <taxon>Terriglobales</taxon>
        <taxon>Acidobacteriaceae</taxon>
        <taxon>Occallatibacter</taxon>
    </lineage>
</organism>
<accession>A0A9J7BLK2</accession>
<gene>
    <name evidence="2" type="ORF">MOP44_22595</name>
</gene>